<dbReference type="Gene3D" id="3.30.750.50">
    <property type="entry name" value="Cell-division inhibitor MinC, N-terminal domain"/>
    <property type="match status" value="1"/>
</dbReference>
<dbReference type="InterPro" id="IPR013033">
    <property type="entry name" value="MinC"/>
</dbReference>
<dbReference type="SUPFAM" id="SSF63848">
    <property type="entry name" value="Cell-division inhibitor MinC, C-terminal domain"/>
    <property type="match status" value="1"/>
</dbReference>
<proteinExistence type="inferred from homology"/>
<evidence type="ECO:0000256" key="4">
    <source>
        <dbReference type="HAMAP-Rule" id="MF_00267"/>
    </source>
</evidence>
<dbReference type="EMBL" id="CP007389">
    <property type="protein sequence ID" value="APT74074.1"/>
    <property type="molecule type" value="Genomic_DNA"/>
</dbReference>
<feature type="coiled-coil region" evidence="5">
    <location>
        <begin position="12"/>
        <end position="39"/>
    </location>
</feature>
<dbReference type="HAMAP" id="MF_00267">
    <property type="entry name" value="MinC"/>
    <property type="match status" value="1"/>
</dbReference>
<evidence type="ECO:0000259" key="6">
    <source>
        <dbReference type="Pfam" id="PF03775"/>
    </source>
</evidence>
<dbReference type="Proteomes" id="UP000185490">
    <property type="component" value="Chromosome"/>
</dbReference>
<protein>
    <recommendedName>
        <fullName evidence="4">Probable septum site-determining protein MinC</fullName>
    </recommendedName>
</protein>
<dbReference type="PANTHER" id="PTHR34108:SF1">
    <property type="entry name" value="SEPTUM SITE-DETERMINING PROTEIN MINC"/>
    <property type="match status" value="1"/>
</dbReference>
<accession>A0ABM6GEY9</accession>
<organism evidence="7 8">
    <name type="scientific">Thermosipho melanesiensis</name>
    <dbReference type="NCBI Taxonomy" id="46541"/>
    <lineage>
        <taxon>Bacteria</taxon>
        <taxon>Thermotogati</taxon>
        <taxon>Thermotogota</taxon>
        <taxon>Thermotogae</taxon>
        <taxon>Thermotogales</taxon>
        <taxon>Fervidobacteriaceae</taxon>
        <taxon>Thermosipho</taxon>
    </lineage>
</organism>
<keyword evidence="3 4" id="KW-0131">Cell cycle</keyword>
<keyword evidence="2 4" id="KW-0717">Septation</keyword>
<name>A0ABM6GEY9_9BACT</name>
<dbReference type="SUPFAM" id="SSF64043">
    <property type="entry name" value="Cell-division inhibitor MinC, N-terminal domain"/>
    <property type="match status" value="1"/>
</dbReference>
<keyword evidence="5" id="KW-0175">Coiled coil</keyword>
<comment type="subunit">
    <text evidence="4">Interacts with MinD and FtsZ.</text>
</comment>
<reference evidence="7 8" key="1">
    <citation type="submission" date="2014-02" db="EMBL/GenBank/DDBJ databases">
        <title>Diversity of Thermotogales isolates from hydrothermal vents.</title>
        <authorList>
            <person name="Haverkamp T.H.A."/>
            <person name="Lossouarn J."/>
            <person name="Geslin C."/>
            <person name="Nesbo C.L."/>
        </authorList>
    </citation>
    <scope>NUCLEOTIDE SEQUENCE [LARGE SCALE GENOMIC DNA]</scope>
    <source>
        <strain evidence="7 8">431</strain>
    </source>
</reference>
<keyword evidence="8" id="KW-1185">Reference proteome</keyword>
<dbReference type="Pfam" id="PF03775">
    <property type="entry name" value="MinC_C"/>
    <property type="match status" value="1"/>
</dbReference>
<feature type="domain" description="Septum formation inhibitor MinC C-terminal" evidence="6">
    <location>
        <begin position="101"/>
        <end position="193"/>
    </location>
</feature>
<comment type="similarity">
    <text evidence="4">Belongs to the MinC family.</text>
</comment>
<dbReference type="RefSeq" id="WP_012057336.1">
    <property type="nucleotide sequence ID" value="NZ_CP007389.1"/>
</dbReference>
<dbReference type="PANTHER" id="PTHR34108">
    <property type="entry name" value="SEPTUM SITE-DETERMINING PROTEIN MINC"/>
    <property type="match status" value="1"/>
</dbReference>
<dbReference type="InterPro" id="IPR005526">
    <property type="entry name" value="Septum_form_inhib_MinC_C"/>
</dbReference>
<sequence length="198" mass="22713">MPFDLKAFKSDIVFYIDNYERLEDLLNEIDNKMEKIKHFFNGREKVLLKLENLEEKISDIPKIMAKIKEYRIKIKAIITDEYDEKAPTVRKEKDEEKTVIYLKNLRSGQKISHNGNIILVGNVNAGSEINAGGTVVIFGSCNGIVRAGLKNPHSYILTLSINTPLLQISDVKHQLNKQYNNPVFVYQKGGKLMFKEII</sequence>
<dbReference type="NCBIfam" id="NF010598">
    <property type="entry name" value="PRK13992.1"/>
    <property type="match status" value="1"/>
</dbReference>
<evidence type="ECO:0000256" key="1">
    <source>
        <dbReference type="ARBA" id="ARBA00022618"/>
    </source>
</evidence>
<dbReference type="Gene3D" id="2.160.20.70">
    <property type="match status" value="1"/>
</dbReference>
<evidence type="ECO:0000256" key="5">
    <source>
        <dbReference type="SAM" id="Coils"/>
    </source>
</evidence>
<dbReference type="InterPro" id="IPR016098">
    <property type="entry name" value="CAP/MinC_C"/>
</dbReference>
<keyword evidence="1 4" id="KW-0132">Cell division</keyword>
<dbReference type="InterPro" id="IPR036145">
    <property type="entry name" value="MinC_C_sf"/>
</dbReference>
<evidence type="ECO:0000313" key="7">
    <source>
        <dbReference type="EMBL" id="APT74074.1"/>
    </source>
</evidence>
<evidence type="ECO:0000313" key="8">
    <source>
        <dbReference type="Proteomes" id="UP000185490"/>
    </source>
</evidence>
<evidence type="ECO:0000256" key="3">
    <source>
        <dbReference type="ARBA" id="ARBA00023306"/>
    </source>
</evidence>
<comment type="function">
    <text evidence="4">Cell division inhibitor that blocks the formation of polar Z ring septums. Rapidly oscillates between the poles of the cell to destabilize FtsZ filaments that have formed before they mature into polar Z rings. Prevents FtsZ polymerization.</text>
</comment>
<evidence type="ECO:0000256" key="2">
    <source>
        <dbReference type="ARBA" id="ARBA00023210"/>
    </source>
</evidence>
<gene>
    <name evidence="4" type="primary">minC</name>
    <name evidence="7" type="ORF">BW47_06010</name>
</gene>